<evidence type="ECO:0000256" key="3">
    <source>
        <dbReference type="ARBA" id="ARBA00022475"/>
    </source>
</evidence>
<evidence type="ECO:0000256" key="5">
    <source>
        <dbReference type="ARBA" id="ARBA00022723"/>
    </source>
</evidence>
<dbReference type="AlphaFoldDB" id="A0A4Y7PVE1"/>
<dbReference type="OrthoDB" id="2125469at2759"/>
<evidence type="ECO:0000256" key="1">
    <source>
        <dbReference type="ARBA" id="ARBA00001941"/>
    </source>
</evidence>
<keyword evidence="4" id="KW-0336">GPI-anchor</keyword>
<sequence length="266" mass="29646">MTFTASVSKFLVLASCLFLSRAAPAEKDLGKRATLATIYSTCKHANTVALTFDDGPYMFESGIVDTLNNAGIKATFFVNGDNWDCIYDDPLPTYLKKAYNSGHMIGDHTWHHYDLSTLTWDQIHDEMWRVELAMMKILGASPAFMRPPYGSYNDLVRQASAVRNQSMVLWDFDSGDSTGSTVAQSEQAYTNLINQKPSTVIALNHETYQGTAQQVLPFAIQHLKAAGYKFDTIAGCLGMNPYHSFNTPSTRDLDVLNVPRMDLSWT</sequence>
<evidence type="ECO:0000313" key="15">
    <source>
        <dbReference type="Proteomes" id="UP000294933"/>
    </source>
</evidence>
<comment type="subcellular location">
    <subcellularLocation>
        <location evidence="2">Cell membrane</location>
        <topology evidence="2">Lipid-anchor</topology>
        <topology evidence="2">GPI-anchor</topology>
    </subcellularLocation>
</comment>
<keyword evidence="11" id="KW-0961">Cell wall biogenesis/degradation</keyword>
<evidence type="ECO:0000259" key="13">
    <source>
        <dbReference type="PROSITE" id="PS51677"/>
    </source>
</evidence>
<evidence type="ECO:0000313" key="14">
    <source>
        <dbReference type="EMBL" id="TDL19373.1"/>
    </source>
</evidence>
<dbReference type="Pfam" id="PF01522">
    <property type="entry name" value="Polysacc_deac_1"/>
    <property type="match status" value="1"/>
</dbReference>
<proteinExistence type="predicted"/>
<dbReference type="GO" id="GO:0005975">
    <property type="term" value="P:carbohydrate metabolic process"/>
    <property type="evidence" value="ECO:0007669"/>
    <property type="project" value="InterPro"/>
</dbReference>
<protein>
    <submittedName>
        <fullName evidence="14">Carbohydrate esterase family 4 protein</fullName>
    </submittedName>
</protein>
<dbReference type="GO" id="GO:0071555">
    <property type="term" value="P:cell wall organization"/>
    <property type="evidence" value="ECO:0007669"/>
    <property type="project" value="UniProtKB-KW"/>
</dbReference>
<dbReference type="SUPFAM" id="SSF88713">
    <property type="entry name" value="Glycoside hydrolase/deacetylase"/>
    <property type="match status" value="1"/>
</dbReference>
<evidence type="ECO:0000256" key="4">
    <source>
        <dbReference type="ARBA" id="ARBA00022622"/>
    </source>
</evidence>
<comment type="cofactor">
    <cofactor evidence="1">
        <name>Co(2+)</name>
        <dbReference type="ChEBI" id="CHEBI:48828"/>
    </cofactor>
</comment>
<accession>A0A4Y7PVE1</accession>
<dbReference type="EMBL" id="ML170197">
    <property type="protein sequence ID" value="TDL19373.1"/>
    <property type="molecule type" value="Genomic_DNA"/>
</dbReference>
<evidence type="ECO:0000256" key="7">
    <source>
        <dbReference type="ARBA" id="ARBA00022801"/>
    </source>
</evidence>
<keyword evidence="9" id="KW-0119">Carbohydrate metabolism</keyword>
<evidence type="ECO:0000256" key="6">
    <source>
        <dbReference type="ARBA" id="ARBA00022729"/>
    </source>
</evidence>
<dbReference type="GO" id="GO:0098552">
    <property type="term" value="C:side of membrane"/>
    <property type="evidence" value="ECO:0007669"/>
    <property type="project" value="UniProtKB-KW"/>
</dbReference>
<dbReference type="CDD" id="cd10951">
    <property type="entry name" value="CE4_ClCDA_like"/>
    <property type="match status" value="1"/>
</dbReference>
<evidence type="ECO:0000256" key="12">
    <source>
        <dbReference type="SAM" id="SignalP"/>
    </source>
</evidence>
<keyword evidence="3" id="KW-1003">Cell membrane</keyword>
<feature type="signal peptide" evidence="12">
    <location>
        <begin position="1"/>
        <end position="22"/>
    </location>
</feature>
<dbReference type="PANTHER" id="PTHR46471:SF2">
    <property type="entry name" value="CHITIN DEACETYLASE-RELATED"/>
    <property type="match status" value="1"/>
</dbReference>
<dbReference type="InterPro" id="IPR002509">
    <property type="entry name" value="NODB_dom"/>
</dbReference>
<dbReference type="PANTHER" id="PTHR46471">
    <property type="entry name" value="CHITIN DEACETYLASE"/>
    <property type="match status" value="1"/>
</dbReference>
<keyword evidence="7" id="KW-0378">Hydrolase</keyword>
<evidence type="ECO:0000256" key="8">
    <source>
        <dbReference type="ARBA" id="ARBA00023136"/>
    </source>
</evidence>
<keyword evidence="10" id="KW-0449">Lipoprotein</keyword>
<dbReference type="Gene3D" id="3.20.20.370">
    <property type="entry name" value="Glycoside hydrolase/deacetylase"/>
    <property type="match status" value="1"/>
</dbReference>
<evidence type="ECO:0000256" key="2">
    <source>
        <dbReference type="ARBA" id="ARBA00004609"/>
    </source>
</evidence>
<dbReference type="GO" id="GO:0016810">
    <property type="term" value="F:hydrolase activity, acting on carbon-nitrogen (but not peptide) bonds"/>
    <property type="evidence" value="ECO:0007669"/>
    <property type="project" value="InterPro"/>
</dbReference>
<evidence type="ECO:0000256" key="10">
    <source>
        <dbReference type="ARBA" id="ARBA00023288"/>
    </source>
</evidence>
<reference evidence="14 15" key="1">
    <citation type="submission" date="2018-06" db="EMBL/GenBank/DDBJ databases">
        <title>A transcriptomic atlas of mushroom development highlights an independent origin of complex multicellularity.</title>
        <authorList>
            <consortium name="DOE Joint Genome Institute"/>
            <person name="Krizsan K."/>
            <person name="Almasi E."/>
            <person name="Merenyi Z."/>
            <person name="Sahu N."/>
            <person name="Viragh M."/>
            <person name="Koszo T."/>
            <person name="Mondo S."/>
            <person name="Kiss B."/>
            <person name="Balint B."/>
            <person name="Kues U."/>
            <person name="Barry K."/>
            <person name="Hegedus J.C."/>
            <person name="Henrissat B."/>
            <person name="Johnson J."/>
            <person name="Lipzen A."/>
            <person name="Ohm R."/>
            <person name="Nagy I."/>
            <person name="Pangilinan J."/>
            <person name="Yan J."/>
            <person name="Xiong Y."/>
            <person name="Grigoriev I.V."/>
            <person name="Hibbett D.S."/>
            <person name="Nagy L.G."/>
        </authorList>
    </citation>
    <scope>NUCLEOTIDE SEQUENCE [LARGE SCALE GENOMIC DNA]</scope>
    <source>
        <strain evidence="14 15">SZMC22713</strain>
    </source>
</reference>
<keyword evidence="8" id="KW-0472">Membrane</keyword>
<dbReference type="GO" id="GO:0005886">
    <property type="term" value="C:plasma membrane"/>
    <property type="evidence" value="ECO:0007669"/>
    <property type="project" value="UniProtKB-SubCell"/>
</dbReference>
<gene>
    <name evidence="14" type="ORF">BD410DRAFT_842102</name>
</gene>
<feature type="chain" id="PRO_5021422002" evidence="12">
    <location>
        <begin position="23"/>
        <end position="266"/>
    </location>
</feature>
<dbReference type="InterPro" id="IPR011330">
    <property type="entry name" value="Glyco_hydro/deAcase_b/a-brl"/>
</dbReference>
<evidence type="ECO:0000256" key="9">
    <source>
        <dbReference type="ARBA" id="ARBA00023277"/>
    </source>
</evidence>
<keyword evidence="6 12" id="KW-0732">Signal</keyword>
<keyword evidence="5" id="KW-0479">Metal-binding</keyword>
<organism evidence="14 15">
    <name type="scientific">Rickenella mellea</name>
    <dbReference type="NCBI Taxonomy" id="50990"/>
    <lineage>
        <taxon>Eukaryota</taxon>
        <taxon>Fungi</taxon>
        <taxon>Dikarya</taxon>
        <taxon>Basidiomycota</taxon>
        <taxon>Agaricomycotina</taxon>
        <taxon>Agaricomycetes</taxon>
        <taxon>Hymenochaetales</taxon>
        <taxon>Rickenellaceae</taxon>
        <taxon>Rickenella</taxon>
    </lineage>
</organism>
<name>A0A4Y7PVE1_9AGAM</name>
<dbReference type="VEuPathDB" id="FungiDB:BD410DRAFT_842102"/>
<dbReference type="GO" id="GO:0046872">
    <property type="term" value="F:metal ion binding"/>
    <property type="evidence" value="ECO:0007669"/>
    <property type="project" value="UniProtKB-KW"/>
</dbReference>
<keyword evidence="15" id="KW-1185">Reference proteome</keyword>
<keyword evidence="4" id="KW-0325">Glycoprotein</keyword>
<evidence type="ECO:0000256" key="11">
    <source>
        <dbReference type="ARBA" id="ARBA00023316"/>
    </source>
</evidence>
<dbReference type="Proteomes" id="UP000294933">
    <property type="component" value="Unassembled WGS sequence"/>
</dbReference>
<feature type="domain" description="NodB homology" evidence="13">
    <location>
        <begin position="46"/>
        <end position="231"/>
    </location>
</feature>
<dbReference type="PROSITE" id="PS51677">
    <property type="entry name" value="NODB"/>
    <property type="match status" value="1"/>
</dbReference>
<dbReference type="STRING" id="50990.A0A4Y7PVE1"/>